<dbReference type="InterPro" id="IPR050833">
    <property type="entry name" value="Poly_Biosynth_Transport"/>
</dbReference>
<dbReference type="PANTHER" id="PTHR30250:SF24">
    <property type="entry name" value="STAGE V SPORULATION PROTEIN B"/>
    <property type="match status" value="1"/>
</dbReference>
<evidence type="ECO:0000256" key="4">
    <source>
        <dbReference type="ARBA" id="ARBA00022989"/>
    </source>
</evidence>
<feature type="transmembrane region" description="Helical" evidence="6">
    <location>
        <begin position="43"/>
        <end position="65"/>
    </location>
</feature>
<dbReference type="PANTHER" id="PTHR30250">
    <property type="entry name" value="PST FAMILY PREDICTED COLANIC ACID TRANSPORTER"/>
    <property type="match status" value="1"/>
</dbReference>
<dbReference type="Pfam" id="PF01943">
    <property type="entry name" value="Polysacc_synt"/>
    <property type="match status" value="1"/>
</dbReference>
<evidence type="ECO:0000313" key="7">
    <source>
        <dbReference type="EMBL" id="TCU63631.1"/>
    </source>
</evidence>
<evidence type="ECO:0000256" key="5">
    <source>
        <dbReference type="ARBA" id="ARBA00023136"/>
    </source>
</evidence>
<evidence type="ECO:0000256" key="2">
    <source>
        <dbReference type="ARBA" id="ARBA00022475"/>
    </source>
</evidence>
<name>A0A4R3TMC1_9FIRM</name>
<evidence type="ECO:0000256" key="1">
    <source>
        <dbReference type="ARBA" id="ARBA00004651"/>
    </source>
</evidence>
<feature type="transmembrane region" description="Helical" evidence="6">
    <location>
        <begin position="268"/>
        <end position="291"/>
    </location>
</feature>
<feature type="transmembrane region" description="Helical" evidence="6">
    <location>
        <begin position="312"/>
        <end position="332"/>
    </location>
</feature>
<organism evidence="7 8">
    <name type="scientific">Longicatena caecimuris</name>
    <dbReference type="NCBI Taxonomy" id="1796635"/>
    <lineage>
        <taxon>Bacteria</taxon>
        <taxon>Bacillati</taxon>
        <taxon>Bacillota</taxon>
        <taxon>Erysipelotrichia</taxon>
        <taxon>Erysipelotrichales</taxon>
        <taxon>Erysipelotrichaceae</taxon>
        <taxon>Longicatena</taxon>
    </lineage>
</organism>
<gene>
    <name evidence="7" type="ORF">EDD61_101285</name>
</gene>
<feature type="transmembrane region" description="Helical" evidence="6">
    <location>
        <begin position="113"/>
        <end position="137"/>
    </location>
</feature>
<keyword evidence="3 6" id="KW-0812">Transmembrane</keyword>
<proteinExistence type="predicted"/>
<dbReference type="InterPro" id="IPR002797">
    <property type="entry name" value="Polysacc_synth"/>
</dbReference>
<comment type="caution">
    <text evidence="7">The sequence shown here is derived from an EMBL/GenBank/DDBJ whole genome shotgun (WGS) entry which is preliminary data.</text>
</comment>
<keyword evidence="2" id="KW-1003">Cell membrane</keyword>
<evidence type="ECO:0000256" key="3">
    <source>
        <dbReference type="ARBA" id="ARBA00022692"/>
    </source>
</evidence>
<reference evidence="7 8" key="1">
    <citation type="submission" date="2019-03" db="EMBL/GenBank/DDBJ databases">
        <title>Genomic Encyclopedia of Type Strains, Phase IV (KMG-IV): sequencing the most valuable type-strain genomes for metagenomic binning, comparative biology and taxonomic classification.</title>
        <authorList>
            <person name="Goeker M."/>
        </authorList>
    </citation>
    <scope>NUCLEOTIDE SEQUENCE [LARGE SCALE GENOMIC DNA]</scope>
    <source>
        <strain evidence="7 8">DSM 29481</strain>
    </source>
</reference>
<feature type="transmembrane region" description="Helical" evidence="6">
    <location>
        <begin position="77"/>
        <end position="107"/>
    </location>
</feature>
<evidence type="ECO:0000256" key="6">
    <source>
        <dbReference type="SAM" id="Phobius"/>
    </source>
</evidence>
<evidence type="ECO:0000313" key="8">
    <source>
        <dbReference type="Proteomes" id="UP000295773"/>
    </source>
</evidence>
<keyword evidence="4 6" id="KW-1133">Transmembrane helix</keyword>
<feature type="transmembrane region" description="Helical" evidence="6">
    <location>
        <begin position="407"/>
        <end position="426"/>
    </location>
</feature>
<dbReference type="AlphaFoldDB" id="A0A4R3TMC1"/>
<comment type="subcellular location">
    <subcellularLocation>
        <location evidence="1">Cell membrane</location>
        <topology evidence="1">Multi-pass membrane protein</topology>
    </subcellularLocation>
</comment>
<dbReference type="EMBL" id="SMBP01000001">
    <property type="protein sequence ID" value="TCU63631.1"/>
    <property type="molecule type" value="Genomic_DNA"/>
</dbReference>
<sequence length="432" mass="48380">MKKTLLRSTFLLLLVSVIAKILSFLVRILLARTLSESAMNYYTLASPTMVIMITLAQMGIPGALSKVIAQSKDTRKPLLASIFVSMINNIVIIAAFFILLPFLSFYILKQREILPVLYAILPLIPLVSISGILKGYLFGKQQHVQATACQLFEEGSRILFLLVMFSMDHTLTNVTMAKIAMYSISVGELCSSLYMLFALRQHKHDIRQLPTLFHTLHRQQFDEVLSISIPMTGSRLIGSLTYFLEPIVMVIGLSALQSDTMIHAYGQLNGYVLPIITMPSFLTITLSNFLLPSFTYHYTRGHEATARHQFSFILASCFIVGAICSFLCYFFNEELLLLFYHNTRGALLLKQLAIPFALYSLQPPLSSMLHAMSLSKKTVFDTFAGSFTRLCCVAFLSHILFADALSIAISAGMLVTTCLHAIRLWFAFTKSK</sequence>
<dbReference type="Proteomes" id="UP000295773">
    <property type="component" value="Unassembled WGS sequence"/>
</dbReference>
<feature type="transmembrane region" description="Helical" evidence="6">
    <location>
        <begin position="236"/>
        <end position="256"/>
    </location>
</feature>
<keyword evidence="8" id="KW-1185">Reference proteome</keyword>
<keyword evidence="5 6" id="KW-0472">Membrane</keyword>
<dbReference type="RefSeq" id="WP_132223428.1">
    <property type="nucleotide sequence ID" value="NZ_JANKBG010000001.1"/>
</dbReference>
<accession>A0A4R3TMC1</accession>
<dbReference type="GO" id="GO:0005886">
    <property type="term" value="C:plasma membrane"/>
    <property type="evidence" value="ECO:0007669"/>
    <property type="project" value="UniProtKB-SubCell"/>
</dbReference>
<protein>
    <submittedName>
        <fullName evidence="7">Stage V sporulation protein B</fullName>
    </submittedName>
</protein>